<reference evidence="7 8" key="1">
    <citation type="submission" date="2019-03" db="EMBL/GenBank/DDBJ databases">
        <title>Bradyrhizobium strains diversity isolated from Chamaecrista fasciculata.</title>
        <authorList>
            <person name="Urquiaga M.C.O."/>
            <person name="Hungria M."/>
            <person name="Delamuta J.R.M."/>
        </authorList>
    </citation>
    <scope>NUCLEOTIDE SEQUENCE [LARGE SCALE GENOMIC DNA]</scope>
    <source>
        <strain evidence="7 8">CNPSo 3424</strain>
    </source>
</reference>
<evidence type="ECO:0000256" key="2">
    <source>
        <dbReference type="ARBA" id="ARBA00009437"/>
    </source>
</evidence>
<name>A0A4Y9LDC4_9BRAD</name>
<evidence type="ECO:0000256" key="3">
    <source>
        <dbReference type="ARBA" id="ARBA00023015"/>
    </source>
</evidence>
<dbReference type="AlphaFoldDB" id="A0A4Y9LDC4"/>
<comment type="function">
    <text evidence="1">NodD regulates the expression of the nodABCFE genes which encode other nodulation proteins. NodD is also a negative regulator of its own expression. Binds flavonoids as inducers.</text>
</comment>
<dbReference type="PANTHER" id="PTHR30126:SF77">
    <property type="entry name" value="TRANSCRIPTIONAL REGULATORY PROTEIN"/>
    <property type="match status" value="1"/>
</dbReference>
<dbReference type="PROSITE" id="PS50931">
    <property type="entry name" value="HTH_LYSR"/>
    <property type="match status" value="1"/>
</dbReference>
<keyword evidence="3" id="KW-0805">Transcription regulation</keyword>
<dbReference type="GO" id="GO:0003700">
    <property type="term" value="F:DNA-binding transcription factor activity"/>
    <property type="evidence" value="ECO:0007669"/>
    <property type="project" value="InterPro"/>
</dbReference>
<sequence>MITLKQLEALNWIAQLGTFERAAAKLNTTQSAISKRVQELEASTGLPLFDRNQRGARLTEQGEQLLALGQSMLAIQDQILALKDGKSAPTRRLRLGVTEMCALTWLPRLVSAIRDHYPAVTIEPEVDMSRNLYDRLLEDTIDLIVIPEAFSDPEIASVRIAEVVNVWTARPGMVKSRRSISFDELAEYTILTQGGRSGSGLYFNKWLRANGVAFQRVISCDSLTALVGLAVAGLGVSYLPRQCFRPLFEQKKLAIVPVKPALPAVPYAAMYRNDRPSAFTATIAALAGSVCDFGRQFQE</sequence>
<protein>
    <submittedName>
        <fullName evidence="7">LysR family transcriptional regulator</fullName>
    </submittedName>
</protein>
<dbReference type="Gene3D" id="3.40.190.10">
    <property type="entry name" value="Periplasmic binding protein-like II"/>
    <property type="match status" value="2"/>
</dbReference>
<dbReference type="InterPro" id="IPR000847">
    <property type="entry name" value="LysR_HTH_N"/>
</dbReference>
<keyword evidence="5" id="KW-0804">Transcription</keyword>
<evidence type="ECO:0000256" key="5">
    <source>
        <dbReference type="ARBA" id="ARBA00023163"/>
    </source>
</evidence>
<evidence type="ECO:0000313" key="7">
    <source>
        <dbReference type="EMBL" id="TFV41521.1"/>
    </source>
</evidence>
<dbReference type="InterPro" id="IPR036390">
    <property type="entry name" value="WH_DNA-bd_sf"/>
</dbReference>
<dbReference type="InterPro" id="IPR005119">
    <property type="entry name" value="LysR_subst-bd"/>
</dbReference>
<comment type="caution">
    <text evidence="7">The sequence shown here is derived from an EMBL/GenBank/DDBJ whole genome shotgun (WGS) entry which is preliminary data.</text>
</comment>
<proteinExistence type="inferred from homology"/>
<evidence type="ECO:0000259" key="6">
    <source>
        <dbReference type="PROSITE" id="PS50931"/>
    </source>
</evidence>
<dbReference type="RefSeq" id="WP_135168180.1">
    <property type="nucleotide sequence ID" value="NZ_SPQU01000002.1"/>
</dbReference>
<dbReference type="Proteomes" id="UP000298225">
    <property type="component" value="Unassembled WGS sequence"/>
</dbReference>
<dbReference type="GO" id="GO:0000976">
    <property type="term" value="F:transcription cis-regulatory region binding"/>
    <property type="evidence" value="ECO:0007669"/>
    <property type="project" value="TreeGrafter"/>
</dbReference>
<evidence type="ECO:0000256" key="1">
    <source>
        <dbReference type="ARBA" id="ARBA00003502"/>
    </source>
</evidence>
<dbReference type="SUPFAM" id="SSF53850">
    <property type="entry name" value="Periplasmic binding protein-like II"/>
    <property type="match status" value="1"/>
</dbReference>
<dbReference type="InterPro" id="IPR036388">
    <property type="entry name" value="WH-like_DNA-bd_sf"/>
</dbReference>
<keyword evidence="8" id="KW-1185">Reference proteome</keyword>
<keyword evidence="4" id="KW-0238">DNA-binding</keyword>
<evidence type="ECO:0000256" key="4">
    <source>
        <dbReference type="ARBA" id="ARBA00023125"/>
    </source>
</evidence>
<dbReference type="Gene3D" id="1.10.10.10">
    <property type="entry name" value="Winged helix-like DNA-binding domain superfamily/Winged helix DNA-binding domain"/>
    <property type="match status" value="1"/>
</dbReference>
<dbReference type="Pfam" id="PF03466">
    <property type="entry name" value="LysR_substrate"/>
    <property type="match status" value="1"/>
</dbReference>
<organism evidence="7 8">
    <name type="scientific">Bradyrhizobium frederickii</name>
    <dbReference type="NCBI Taxonomy" id="2560054"/>
    <lineage>
        <taxon>Bacteria</taxon>
        <taxon>Pseudomonadati</taxon>
        <taxon>Pseudomonadota</taxon>
        <taxon>Alphaproteobacteria</taxon>
        <taxon>Hyphomicrobiales</taxon>
        <taxon>Nitrobacteraceae</taxon>
        <taxon>Bradyrhizobium</taxon>
    </lineage>
</organism>
<feature type="domain" description="HTH lysR-type" evidence="6">
    <location>
        <begin position="2"/>
        <end position="59"/>
    </location>
</feature>
<dbReference type="SUPFAM" id="SSF46785">
    <property type="entry name" value="Winged helix' DNA-binding domain"/>
    <property type="match status" value="1"/>
</dbReference>
<accession>A0A4Y9LDC4</accession>
<comment type="similarity">
    <text evidence="2">Belongs to the LysR transcriptional regulatory family.</text>
</comment>
<evidence type="ECO:0000313" key="8">
    <source>
        <dbReference type="Proteomes" id="UP000298225"/>
    </source>
</evidence>
<gene>
    <name evidence="7" type="ORF">E4K66_04150</name>
</gene>
<dbReference type="CDD" id="cd05466">
    <property type="entry name" value="PBP2_LTTR_substrate"/>
    <property type="match status" value="1"/>
</dbReference>
<dbReference type="Pfam" id="PF00126">
    <property type="entry name" value="HTH_1"/>
    <property type="match status" value="1"/>
</dbReference>
<dbReference type="EMBL" id="SPQU01000002">
    <property type="protein sequence ID" value="TFV41521.1"/>
    <property type="molecule type" value="Genomic_DNA"/>
</dbReference>
<dbReference type="PRINTS" id="PR00039">
    <property type="entry name" value="HTHLYSR"/>
</dbReference>
<dbReference type="PANTHER" id="PTHR30126">
    <property type="entry name" value="HTH-TYPE TRANSCRIPTIONAL REGULATOR"/>
    <property type="match status" value="1"/>
</dbReference>
<dbReference type="OrthoDB" id="9791253at2"/>